<evidence type="ECO:0000256" key="1">
    <source>
        <dbReference type="ARBA" id="ARBA00004651"/>
    </source>
</evidence>
<reference evidence="10" key="1">
    <citation type="submission" date="2020-05" db="UniProtKB">
        <authorList>
            <consortium name="EnsemblMetazoa"/>
        </authorList>
    </citation>
    <scope>IDENTIFICATION</scope>
    <source>
        <strain evidence="10">USDA</strain>
    </source>
</reference>
<keyword evidence="9" id="KW-0732">Signal</keyword>
<keyword evidence="6" id="KW-0675">Receptor</keyword>
<keyword evidence="2" id="KW-1003">Cell membrane</keyword>
<dbReference type="Proteomes" id="UP000095300">
    <property type="component" value="Unassembled WGS sequence"/>
</dbReference>
<sequence>MYQTFSLVAVLCGIFILYLPSCQGNGDNTEHILSENFTHLEWQYKTMLNVILKEKAYETLLLMHQTFNEEKLLDIFTTYQNDKMPKVIMRSNGHLNRYKTLFNSEILAVVFFKGKVDTDLMNGLAQALDYMRQTRILIVAIRIEEDLEDFKELLLKLCEKHKMTNVLASLHSTVETIDAKAGALFSLRPFPNYHWQPLRALPHQEFALYPIHWLNMHNKTLLTYPDQSPPKSLVHFDEQGAMHISGYVGLLVWTFAQHYNAHLQMQQPLVEGKVVHFMIIARMVADGQLDVPMSTDAGATGSWHNMSDFVIVCKSHFMVPLSAQLTIREVFTLLLNGKFFGPVVVFSLLLSFVHVLTDLAFEGTLQYMDLIINSKVMPGVLGQSFVYRLTKLIGLRMIYVFIGLVGLTISTHFAANFKSLFTSPPYHQQLETYSDFEHSTVKILIQESDTKIMSNWTKKHPNIISYTENNSFFMAARQNFNSSYGYVIQSELWEIYNRRQEYFRRKVFHITPGLQYLDMMMWGLRLQYNSPYKEALNQFIHKAHDSGLMNAWMSRTYLDMSKLQRVPIHDPHQERQTKVLEVDNFLWVWILLAVGWLCGLLGLVLELLWDRCSSWKMEK</sequence>
<protein>
    <recommendedName>
        <fullName evidence="12">Ionotropic glutamate receptor C-terminal domain-containing protein</fullName>
    </recommendedName>
</protein>
<evidence type="ECO:0000256" key="8">
    <source>
        <dbReference type="SAM" id="Phobius"/>
    </source>
</evidence>
<evidence type="ECO:0000256" key="9">
    <source>
        <dbReference type="SAM" id="SignalP"/>
    </source>
</evidence>
<evidence type="ECO:0008006" key="12">
    <source>
        <dbReference type="Google" id="ProtNLM"/>
    </source>
</evidence>
<dbReference type="VEuPathDB" id="VectorBase:SCAU016886"/>
<comment type="subcellular location">
    <subcellularLocation>
        <location evidence="1">Cell membrane</location>
        <topology evidence="1">Multi-pass membrane protein</topology>
    </subcellularLocation>
</comment>
<evidence type="ECO:0000256" key="5">
    <source>
        <dbReference type="ARBA" id="ARBA00023136"/>
    </source>
</evidence>
<evidence type="ECO:0000313" key="10">
    <source>
        <dbReference type="EnsemblMetazoa" id="SCAU016886-PA"/>
    </source>
</evidence>
<evidence type="ECO:0000256" key="7">
    <source>
        <dbReference type="ARBA" id="ARBA00023180"/>
    </source>
</evidence>
<dbReference type="AlphaFoldDB" id="A0A2Y9D4J8"/>
<keyword evidence="3 8" id="KW-0812">Transmembrane</keyword>
<keyword evidence="5 8" id="KW-0472">Membrane</keyword>
<name>A0A2Y9D4J8_STOCA</name>
<evidence type="ECO:0000256" key="2">
    <source>
        <dbReference type="ARBA" id="ARBA00022475"/>
    </source>
</evidence>
<evidence type="ECO:0000256" key="4">
    <source>
        <dbReference type="ARBA" id="ARBA00022989"/>
    </source>
</evidence>
<feature type="chain" id="PRO_5015959984" description="Ionotropic glutamate receptor C-terminal domain-containing protein" evidence="9">
    <location>
        <begin position="25"/>
        <end position="619"/>
    </location>
</feature>
<proteinExistence type="predicted"/>
<evidence type="ECO:0000256" key="6">
    <source>
        <dbReference type="ARBA" id="ARBA00023170"/>
    </source>
</evidence>
<dbReference type="InterPro" id="IPR052192">
    <property type="entry name" value="Insect_Ionotropic_Sensory_Rcpt"/>
</dbReference>
<keyword evidence="7" id="KW-0325">Glycoprotein</keyword>
<feature type="transmembrane region" description="Helical" evidence="8">
    <location>
        <begin position="339"/>
        <end position="361"/>
    </location>
</feature>
<evidence type="ECO:0000313" key="11">
    <source>
        <dbReference type="Proteomes" id="UP000095300"/>
    </source>
</evidence>
<dbReference type="GO" id="GO:0005886">
    <property type="term" value="C:plasma membrane"/>
    <property type="evidence" value="ECO:0007669"/>
    <property type="project" value="UniProtKB-SubCell"/>
</dbReference>
<dbReference type="SUPFAM" id="SSF53850">
    <property type="entry name" value="Periplasmic binding protein-like II"/>
    <property type="match status" value="1"/>
</dbReference>
<feature type="transmembrane region" description="Helical" evidence="8">
    <location>
        <begin position="397"/>
        <end position="415"/>
    </location>
</feature>
<keyword evidence="11" id="KW-1185">Reference proteome</keyword>
<dbReference type="EnsemblMetazoa" id="SCAU016886-RA">
    <property type="protein sequence ID" value="SCAU016886-PA"/>
    <property type="gene ID" value="SCAU016886"/>
</dbReference>
<dbReference type="PANTHER" id="PTHR42643:SF41">
    <property type="entry name" value="IONOTROPIC RECEPTOR 20A-RELATED"/>
    <property type="match status" value="1"/>
</dbReference>
<keyword evidence="4 8" id="KW-1133">Transmembrane helix</keyword>
<feature type="transmembrane region" description="Helical" evidence="8">
    <location>
        <begin position="586"/>
        <end position="609"/>
    </location>
</feature>
<evidence type="ECO:0000256" key="3">
    <source>
        <dbReference type="ARBA" id="ARBA00022692"/>
    </source>
</evidence>
<organism evidence="10 11">
    <name type="scientific">Stomoxys calcitrans</name>
    <name type="common">Stable fly</name>
    <name type="synonym">Conops calcitrans</name>
    <dbReference type="NCBI Taxonomy" id="35570"/>
    <lineage>
        <taxon>Eukaryota</taxon>
        <taxon>Metazoa</taxon>
        <taxon>Ecdysozoa</taxon>
        <taxon>Arthropoda</taxon>
        <taxon>Hexapoda</taxon>
        <taxon>Insecta</taxon>
        <taxon>Pterygota</taxon>
        <taxon>Neoptera</taxon>
        <taxon>Endopterygota</taxon>
        <taxon>Diptera</taxon>
        <taxon>Brachycera</taxon>
        <taxon>Muscomorpha</taxon>
        <taxon>Muscoidea</taxon>
        <taxon>Muscidae</taxon>
        <taxon>Stomoxys</taxon>
    </lineage>
</organism>
<feature type="signal peptide" evidence="9">
    <location>
        <begin position="1"/>
        <end position="24"/>
    </location>
</feature>
<accession>A0A2Y9D4J8</accession>
<dbReference type="PANTHER" id="PTHR42643">
    <property type="entry name" value="IONOTROPIC RECEPTOR 20A-RELATED"/>
    <property type="match status" value="1"/>
</dbReference>